<dbReference type="EMBL" id="JAPZVP010000007">
    <property type="protein sequence ID" value="MDA1360178.1"/>
    <property type="molecule type" value="Genomic_DNA"/>
</dbReference>
<feature type="domain" description="Orn/DAP/Arg decarboxylase 2 N-terminal" evidence="4">
    <location>
        <begin position="541"/>
        <end position="768"/>
    </location>
</feature>
<dbReference type="InterPro" id="IPR007310">
    <property type="entry name" value="Aerobactin_biosyn_IucA/IucC_N"/>
</dbReference>
<evidence type="ECO:0000256" key="3">
    <source>
        <dbReference type="PIRSR" id="PIRSR600183-50"/>
    </source>
</evidence>
<feature type="active site" description="Proton donor" evidence="3">
    <location>
        <position position="834"/>
    </location>
</feature>
<dbReference type="InterPro" id="IPR009006">
    <property type="entry name" value="Ala_racemase/Decarboxylase_C"/>
</dbReference>
<dbReference type="Gene3D" id="1.10.510.40">
    <property type="match status" value="1"/>
</dbReference>
<dbReference type="InterPro" id="IPR022644">
    <property type="entry name" value="De-COase2_N"/>
</dbReference>
<dbReference type="GO" id="GO:0016831">
    <property type="term" value="F:carboxy-lyase activity"/>
    <property type="evidence" value="ECO:0007669"/>
    <property type="project" value="UniProtKB-ARBA"/>
</dbReference>
<organism evidence="7 8">
    <name type="scientific">Glycomyces luteolus</name>
    <dbReference type="NCBI Taxonomy" id="2670330"/>
    <lineage>
        <taxon>Bacteria</taxon>
        <taxon>Bacillati</taxon>
        <taxon>Actinomycetota</taxon>
        <taxon>Actinomycetes</taxon>
        <taxon>Glycomycetales</taxon>
        <taxon>Glycomycetaceae</taxon>
        <taxon>Glycomyces</taxon>
    </lineage>
</organism>
<dbReference type="AlphaFoldDB" id="A0A9X3STF0"/>
<dbReference type="InterPro" id="IPR022770">
    <property type="entry name" value="IucA/IucC-like_C"/>
</dbReference>
<dbReference type="Gene3D" id="2.40.37.10">
    <property type="entry name" value="Lyase, Ornithine Decarboxylase, Chain A, domain 1"/>
    <property type="match status" value="1"/>
</dbReference>
<dbReference type="Pfam" id="PF06276">
    <property type="entry name" value="FhuF"/>
    <property type="match status" value="1"/>
</dbReference>
<name>A0A9X3STF0_9ACTN</name>
<proteinExistence type="inferred from homology"/>
<dbReference type="Gene3D" id="3.20.20.10">
    <property type="entry name" value="Alanine racemase"/>
    <property type="match status" value="1"/>
</dbReference>
<dbReference type="InterPro" id="IPR000183">
    <property type="entry name" value="Orn/DAP/Arg_de-COase"/>
</dbReference>
<dbReference type="GO" id="GO:0016881">
    <property type="term" value="F:acid-amino acid ligase activity"/>
    <property type="evidence" value="ECO:0007669"/>
    <property type="project" value="UniProtKB-ARBA"/>
</dbReference>
<dbReference type="PRINTS" id="PR01182">
    <property type="entry name" value="ORNDCRBXLASE"/>
</dbReference>
<protein>
    <recommendedName>
        <fullName evidence="9">Siderophore synthetase component</fullName>
    </recommendedName>
</protein>
<comment type="caution">
    <text evidence="7">The sequence shown here is derived from an EMBL/GenBank/DDBJ whole genome shotgun (WGS) entry which is preliminary data.</text>
</comment>
<dbReference type="Pfam" id="PF04183">
    <property type="entry name" value="IucA_IucC"/>
    <property type="match status" value="1"/>
</dbReference>
<dbReference type="GO" id="GO:0019290">
    <property type="term" value="P:siderophore biosynthetic process"/>
    <property type="evidence" value="ECO:0007669"/>
    <property type="project" value="InterPro"/>
</dbReference>
<evidence type="ECO:0000313" key="8">
    <source>
        <dbReference type="Proteomes" id="UP001146067"/>
    </source>
</evidence>
<sequence>MNLASQIKAAAWRENLGGFRDRPLPEGARERAFNQLDVDGPDEDPVKTLEAILGGAVPEHLAAELHSAREGLEHARTRAERRGRHLAALAARAGAGSLAELVASCGRDVHTVGRLLETLATEGHQLHPCARTRLGWDRADRERYDLEATRPIRVRLVADRAGVLEYSGEDFRDQPMLRGLDLPDPVLPVHPWQLEHRILPGHRDLFDSGRLKVMDESIPAWPTAAIRTLAGHDAPGFFKLALGIHITSTRRDISPATALLGPRLSALIGHIHRVGDNGTESQHRIAMDVSGAWLPGSRDLTALARAPLARYEPKGTVYVPATALTATSPVTGLSLAAEYARWSGDPDAWIHRYAKLFAGPVLRLAEGGIGLEAHLQNSIVAMRGPEPVFPVSRDLGGARIHLPTLPWELELPQGSPVNATSMDQVRAKVAYTLFQNHFAALVAVLERDLGLDGAAFWADLADELGDRLSQAERAAYLASEQPTKALLTMRLHPGEEIETLVDNPLANARVHQHPTLDRHVRALRSPASAWIYDPAGVTAFLESLREHLSGHTVLYAMKACANPAVLAAAVRAAHGVECASGGELAAAQAAGAARLAFSGPAKTPDDLAAAAACGVPLWMHAESVRELDGLAAAGFTGPVALRVNRGRALPGTHQMTGVPTPFGIDEAQVPAAIDRALGLGLDLVGFHLHAVSNCLEAEAYAHHVRDSLGWSHAAARGRFALRYVNVGGGLGSDPRGARIDVAALAAGLRGLDAGGAELVFEPGRYAAAPAGWYVAEVLDLKTVGGQAFAVVRGGTHHFRLPAAWGYSHPFAVVPGPRRGEVWSDVEVRVCGELCTPRDVLHGGQRVSSLAVGDRLVFANAGAYGWEISHDRFLGHPGPEQVVIG</sequence>
<dbReference type="GO" id="GO:0006596">
    <property type="term" value="P:polyamine biosynthetic process"/>
    <property type="evidence" value="ECO:0007669"/>
    <property type="project" value="InterPro"/>
</dbReference>
<feature type="domain" description="Aerobactin siderophore biosynthesis IucA/IucC N-terminal" evidence="5">
    <location>
        <begin position="116"/>
        <end position="325"/>
    </location>
</feature>
<reference evidence="7" key="1">
    <citation type="submission" date="2022-12" db="EMBL/GenBank/DDBJ databases">
        <title>Gycomyces niveus sp.nov.,a novel actinomycete isolated from soil in Shouguan.</title>
        <authorList>
            <person name="Yang X."/>
        </authorList>
    </citation>
    <scope>NUCLEOTIDE SEQUENCE</scope>
    <source>
        <strain evidence="7">NEAU-A15</strain>
    </source>
</reference>
<dbReference type="InterPro" id="IPR002433">
    <property type="entry name" value="Orn_de-COase"/>
</dbReference>
<dbReference type="RefSeq" id="WP_270110091.1">
    <property type="nucleotide sequence ID" value="NZ_JAPZVP010000007.1"/>
</dbReference>
<evidence type="ECO:0000259" key="4">
    <source>
        <dbReference type="Pfam" id="PF02784"/>
    </source>
</evidence>
<dbReference type="PANTHER" id="PTHR34384:SF5">
    <property type="entry name" value="L-2,3-DIAMINOPROPANOATE--CITRATE LIGASE"/>
    <property type="match status" value="1"/>
</dbReference>
<feature type="domain" description="Aerobactin siderophore biosynthesis IucA/IucC-like C-terminal" evidence="6">
    <location>
        <begin position="348"/>
        <end position="495"/>
    </location>
</feature>
<dbReference type="InterPro" id="IPR037455">
    <property type="entry name" value="LucA/IucC-like"/>
</dbReference>
<dbReference type="SUPFAM" id="SSF51419">
    <property type="entry name" value="PLP-binding barrel"/>
    <property type="match status" value="1"/>
</dbReference>
<gene>
    <name evidence="7" type="ORF">O1R50_11105</name>
</gene>
<keyword evidence="8" id="KW-1185">Reference proteome</keyword>
<feature type="modified residue" description="N6-(pyridoxal phosphate)lysine" evidence="3">
    <location>
        <position position="558"/>
    </location>
</feature>
<evidence type="ECO:0000256" key="1">
    <source>
        <dbReference type="ARBA" id="ARBA00004924"/>
    </source>
</evidence>
<dbReference type="PRINTS" id="PR01179">
    <property type="entry name" value="ODADCRBXLASE"/>
</dbReference>
<accession>A0A9X3STF0</accession>
<keyword evidence="3" id="KW-0663">Pyridoxal phosphate</keyword>
<comment type="pathway">
    <text evidence="1">Siderophore biosynthesis.</text>
</comment>
<dbReference type="PANTHER" id="PTHR34384">
    <property type="entry name" value="L-2,3-DIAMINOPROPANOATE--CITRATE LIGASE"/>
    <property type="match status" value="1"/>
</dbReference>
<evidence type="ECO:0000313" key="7">
    <source>
        <dbReference type="EMBL" id="MDA1360178.1"/>
    </source>
</evidence>
<evidence type="ECO:0000256" key="2">
    <source>
        <dbReference type="ARBA" id="ARBA00007832"/>
    </source>
</evidence>
<evidence type="ECO:0000259" key="6">
    <source>
        <dbReference type="Pfam" id="PF06276"/>
    </source>
</evidence>
<dbReference type="Proteomes" id="UP001146067">
    <property type="component" value="Unassembled WGS sequence"/>
</dbReference>
<dbReference type="Pfam" id="PF02784">
    <property type="entry name" value="Orn_Arg_deC_N"/>
    <property type="match status" value="1"/>
</dbReference>
<dbReference type="SUPFAM" id="SSF50621">
    <property type="entry name" value="Alanine racemase C-terminal domain-like"/>
    <property type="match status" value="1"/>
</dbReference>
<evidence type="ECO:0000259" key="5">
    <source>
        <dbReference type="Pfam" id="PF04183"/>
    </source>
</evidence>
<comment type="cofactor">
    <cofactor evidence="3">
        <name>pyridoxal 5'-phosphate</name>
        <dbReference type="ChEBI" id="CHEBI:597326"/>
    </cofactor>
</comment>
<dbReference type="InterPro" id="IPR029066">
    <property type="entry name" value="PLP-binding_barrel"/>
</dbReference>
<evidence type="ECO:0008006" key="9">
    <source>
        <dbReference type="Google" id="ProtNLM"/>
    </source>
</evidence>
<comment type="similarity">
    <text evidence="2">Belongs to the IucA/IucC family.</text>
</comment>